<dbReference type="CDD" id="cd01098">
    <property type="entry name" value="PAN_AP_plant"/>
    <property type="match status" value="1"/>
</dbReference>
<keyword evidence="1" id="KW-1133">Transmembrane helix</keyword>
<dbReference type="Proteomes" id="UP000298416">
    <property type="component" value="Unassembled WGS sequence"/>
</dbReference>
<keyword evidence="4" id="KW-1185">Reference proteome</keyword>
<evidence type="ECO:0000313" key="4">
    <source>
        <dbReference type="Proteomes" id="UP000298416"/>
    </source>
</evidence>
<dbReference type="Pfam" id="PF08276">
    <property type="entry name" value="PAN_2"/>
    <property type="match status" value="1"/>
</dbReference>
<feature type="domain" description="Apple" evidence="2">
    <location>
        <begin position="48"/>
        <end position="135"/>
    </location>
</feature>
<dbReference type="SMART" id="SM00473">
    <property type="entry name" value="PAN_AP"/>
    <property type="match status" value="1"/>
</dbReference>
<keyword evidence="1" id="KW-0812">Transmembrane</keyword>
<gene>
    <name evidence="3" type="ORF">SASPL_143344</name>
</gene>
<sequence length="171" mass="18086">MSNDSSRVVFAMLVMDDQKGRLKRVPSRGEGGGGAWATPSALPPEPFCGPYGVLQVAGFLAVSGIKWPNQPKIVRVRDGSGRGRGNECKAACKQSCSCTAYAFHGSECLVWKGDLYSIRTDIAGDRKLHVKLASSALSDTEGKSKTLEVVIAVVVPVLVIVSGGFLGSFLQ</sequence>
<name>A0A8X8WNG2_SALSN</name>
<evidence type="ECO:0000259" key="2">
    <source>
        <dbReference type="PROSITE" id="PS50948"/>
    </source>
</evidence>
<reference evidence="3" key="1">
    <citation type="submission" date="2018-01" db="EMBL/GenBank/DDBJ databases">
        <authorList>
            <person name="Mao J.F."/>
        </authorList>
    </citation>
    <scope>NUCLEOTIDE SEQUENCE</scope>
    <source>
        <strain evidence="3">Huo1</strain>
        <tissue evidence="3">Leaf</tissue>
    </source>
</reference>
<dbReference type="PANTHER" id="PTHR32444:SF247">
    <property type="entry name" value="OS01G0958200 PROTEIN"/>
    <property type="match status" value="1"/>
</dbReference>
<evidence type="ECO:0000313" key="3">
    <source>
        <dbReference type="EMBL" id="KAG6397179.1"/>
    </source>
</evidence>
<accession>A0A8X8WNG2</accession>
<keyword evidence="1" id="KW-0472">Membrane</keyword>
<feature type="transmembrane region" description="Helical" evidence="1">
    <location>
        <begin position="149"/>
        <end position="170"/>
    </location>
</feature>
<proteinExistence type="predicted"/>
<dbReference type="AlphaFoldDB" id="A0A8X8WNG2"/>
<dbReference type="PANTHER" id="PTHR32444">
    <property type="entry name" value="BULB-TYPE LECTIN DOMAIN-CONTAINING PROTEIN"/>
    <property type="match status" value="1"/>
</dbReference>
<dbReference type="PROSITE" id="PS50948">
    <property type="entry name" value="PAN"/>
    <property type="match status" value="1"/>
</dbReference>
<organism evidence="3">
    <name type="scientific">Salvia splendens</name>
    <name type="common">Scarlet sage</name>
    <dbReference type="NCBI Taxonomy" id="180675"/>
    <lineage>
        <taxon>Eukaryota</taxon>
        <taxon>Viridiplantae</taxon>
        <taxon>Streptophyta</taxon>
        <taxon>Embryophyta</taxon>
        <taxon>Tracheophyta</taxon>
        <taxon>Spermatophyta</taxon>
        <taxon>Magnoliopsida</taxon>
        <taxon>eudicotyledons</taxon>
        <taxon>Gunneridae</taxon>
        <taxon>Pentapetalae</taxon>
        <taxon>asterids</taxon>
        <taxon>lamiids</taxon>
        <taxon>Lamiales</taxon>
        <taxon>Lamiaceae</taxon>
        <taxon>Nepetoideae</taxon>
        <taxon>Mentheae</taxon>
        <taxon>Salviinae</taxon>
        <taxon>Salvia</taxon>
        <taxon>Salvia subgen. Calosphace</taxon>
        <taxon>core Calosphace</taxon>
    </lineage>
</organism>
<dbReference type="EMBL" id="PNBA02000016">
    <property type="protein sequence ID" value="KAG6397179.1"/>
    <property type="molecule type" value="Genomic_DNA"/>
</dbReference>
<dbReference type="InterPro" id="IPR003609">
    <property type="entry name" value="Pan_app"/>
</dbReference>
<reference evidence="3" key="2">
    <citation type="submission" date="2020-08" db="EMBL/GenBank/DDBJ databases">
        <title>Plant Genome Project.</title>
        <authorList>
            <person name="Zhang R.-G."/>
        </authorList>
    </citation>
    <scope>NUCLEOTIDE SEQUENCE</scope>
    <source>
        <strain evidence="3">Huo1</strain>
        <tissue evidence="3">Leaf</tissue>
    </source>
</reference>
<protein>
    <recommendedName>
        <fullName evidence="2">Apple domain-containing protein</fullName>
    </recommendedName>
</protein>
<evidence type="ECO:0000256" key="1">
    <source>
        <dbReference type="SAM" id="Phobius"/>
    </source>
</evidence>
<comment type="caution">
    <text evidence="3">The sequence shown here is derived from an EMBL/GenBank/DDBJ whole genome shotgun (WGS) entry which is preliminary data.</text>
</comment>